<dbReference type="AlphaFoldDB" id="A0A371RHM5"/>
<dbReference type="Gene3D" id="3.40.50.1820">
    <property type="entry name" value="alpha/beta hydrolase"/>
    <property type="match status" value="1"/>
</dbReference>
<reference evidence="3 4" key="1">
    <citation type="submission" date="2018-08" db="EMBL/GenBank/DDBJ databases">
        <title>Parvularcula sp. SM1705, isolated from surface water of the South Sea China.</title>
        <authorList>
            <person name="Sun L."/>
        </authorList>
    </citation>
    <scope>NUCLEOTIDE SEQUENCE [LARGE SCALE GENOMIC DNA]</scope>
    <source>
        <strain evidence="3 4">SM1705</strain>
    </source>
</reference>
<keyword evidence="4" id="KW-1185">Reference proteome</keyword>
<comment type="caution">
    <text evidence="3">The sequence shown here is derived from an EMBL/GenBank/DDBJ whole genome shotgun (WGS) entry which is preliminary data.</text>
</comment>
<evidence type="ECO:0000313" key="3">
    <source>
        <dbReference type="EMBL" id="RFB04956.1"/>
    </source>
</evidence>
<dbReference type="InterPro" id="IPR029058">
    <property type="entry name" value="AB_hydrolase_fold"/>
</dbReference>
<sequence>MKRLLLVLTAAIALVALTLTGCSGPRLLNSVTLNPDRATSITRNLAYGELERQRLDLYRPDSAGPHPVLVYFHGGGWEWGSKEEYAFVGKRFAAEGYLVAMVNYRLTPEGAWPVFMEDVAASIAWVHDHAADYGGDPDRLYTAGHSAGGYNAVMVAVAPEFLGAYGKSTDIIRGVAGISGPYDFLPLDVASSKATFGKASDLEATQPVNRVTADAPPMILLYGQKDDVVLQRNIDSMERALNDAGVRVERVIYPEADHADTVIAIAWPRRLPVVEDITRFFESLD</sequence>
<dbReference type="GO" id="GO:0016787">
    <property type="term" value="F:hydrolase activity"/>
    <property type="evidence" value="ECO:0007669"/>
    <property type="project" value="UniProtKB-KW"/>
</dbReference>
<dbReference type="EMBL" id="QUQO01000001">
    <property type="protein sequence ID" value="RFB04956.1"/>
    <property type="molecule type" value="Genomic_DNA"/>
</dbReference>
<dbReference type="InParanoid" id="A0A371RHM5"/>
<dbReference type="PANTHER" id="PTHR48081">
    <property type="entry name" value="AB HYDROLASE SUPERFAMILY PROTEIN C4A8.06C"/>
    <property type="match status" value="1"/>
</dbReference>
<proteinExistence type="predicted"/>
<dbReference type="PANTHER" id="PTHR48081:SF9">
    <property type="entry name" value="CARBOXYLESTERASE"/>
    <property type="match status" value="1"/>
</dbReference>
<gene>
    <name evidence="3" type="ORF">DX908_06445</name>
</gene>
<dbReference type="InterPro" id="IPR049492">
    <property type="entry name" value="BD-FAE-like_dom"/>
</dbReference>
<evidence type="ECO:0000259" key="2">
    <source>
        <dbReference type="Pfam" id="PF20434"/>
    </source>
</evidence>
<dbReference type="OrthoDB" id="9771666at2"/>
<evidence type="ECO:0000256" key="1">
    <source>
        <dbReference type="ARBA" id="ARBA00022801"/>
    </source>
</evidence>
<dbReference type="InterPro" id="IPR050300">
    <property type="entry name" value="GDXG_lipolytic_enzyme"/>
</dbReference>
<dbReference type="Pfam" id="PF20434">
    <property type="entry name" value="BD-FAE"/>
    <property type="match status" value="1"/>
</dbReference>
<name>A0A371RHM5_9PROT</name>
<protein>
    <submittedName>
        <fullName evidence="3">Alpha/beta hydrolase</fullName>
    </submittedName>
</protein>
<dbReference type="Proteomes" id="UP000264589">
    <property type="component" value="Unassembled WGS sequence"/>
</dbReference>
<evidence type="ECO:0000313" key="4">
    <source>
        <dbReference type="Proteomes" id="UP000264589"/>
    </source>
</evidence>
<dbReference type="RefSeq" id="WP_116391587.1">
    <property type="nucleotide sequence ID" value="NZ_QUQO01000001.1"/>
</dbReference>
<dbReference type="SUPFAM" id="SSF53474">
    <property type="entry name" value="alpha/beta-Hydrolases"/>
    <property type="match status" value="1"/>
</dbReference>
<feature type="domain" description="BD-FAE-like" evidence="2">
    <location>
        <begin position="55"/>
        <end position="234"/>
    </location>
</feature>
<dbReference type="PROSITE" id="PS51257">
    <property type="entry name" value="PROKAR_LIPOPROTEIN"/>
    <property type="match status" value="1"/>
</dbReference>
<organism evidence="3 4">
    <name type="scientific">Parvularcula marina</name>
    <dbReference type="NCBI Taxonomy" id="2292771"/>
    <lineage>
        <taxon>Bacteria</taxon>
        <taxon>Pseudomonadati</taxon>
        <taxon>Pseudomonadota</taxon>
        <taxon>Alphaproteobacteria</taxon>
        <taxon>Parvularculales</taxon>
        <taxon>Parvularculaceae</taxon>
        <taxon>Parvularcula</taxon>
    </lineage>
</organism>
<keyword evidence="1 3" id="KW-0378">Hydrolase</keyword>
<accession>A0A371RHM5</accession>